<proteinExistence type="evidence at transcript level"/>
<name>B7FK64_MEDTR</name>
<reference evidence="1" key="1">
    <citation type="submission" date="2008-12" db="EMBL/GenBank/DDBJ databases">
        <title>Medicago truncatula full length cdna cloning project.</title>
        <authorList>
            <person name="Moskal W."/>
            <person name="Chan A."/>
            <person name="Cheung F."/>
            <person name="Xiao Y."/>
            <person name="Town C.D."/>
        </authorList>
    </citation>
    <scope>NUCLEOTIDE SEQUENCE</scope>
</reference>
<evidence type="ECO:0000313" key="1">
    <source>
        <dbReference type="EMBL" id="ACJ85149.1"/>
    </source>
</evidence>
<accession>B7FK64</accession>
<protein>
    <submittedName>
        <fullName evidence="1">Uncharacterized protein</fullName>
    </submittedName>
</protein>
<organism evidence="1">
    <name type="scientific">Medicago truncatula</name>
    <name type="common">Barrel medic</name>
    <name type="synonym">Medicago tribuloides</name>
    <dbReference type="NCBI Taxonomy" id="3880"/>
    <lineage>
        <taxon>Eukaryota</taxon>
        <taxon>Viridiplantae</taxon>
        <taxon>Streptophyta</taxon>
        <taxon>Embryophyta</taxon>
        <taxon>Tracheophyta</taxon>
        <taxon>Spermatophyta</taxon>
        <taxon>Magnoliopsida</taxon>
        <taxon>eudicotyledons</taxon>
        <taxon>Gunneridae</taxon>
        <taxon>Pentapetalae</taxon>
        <taxon>rosids</taxon>
        <taxon>fabids</taxon>
        <taxon>Fabales</taxon>
        <taxon>Fabaceae</taxon>
        <taxon>Papilionoideae</taxon>
        <taxon>50 kb inversion clade</taxon>
        <taxon>NPAAA clade</taxon>
        <taxon>Hologalegina</taxon>
        <taxon>IRL clade</taxon>
        <taxon>Trifolieae</taxon>
        <taxon>Medicago</taxon>
    </lineage>
</organism>
<sequence length="107" mass="12161">MIFKVGCEDFVSLRNISGQTQRLQCLVHLYMTTILLGSRAGFQSFCPLKCRCINDEAVTLLSLPELESICIMVGNCTVYITVIIILHDNVLHLQIEVFRTCIKFCFL</sequence>
<dbReference type="EMBL" id="BT052482">
    <property type="protein sequence ID" value="ACJ85149.1"/>
    <property type="molecule type" value="mRNA"/>
</dbReference>
<dbReference type="AlphaFoldDB" id="B7FK64"/>
<dbReference type="ExpressionAtlas" id="B7FK64">
    <property type="expression patterns" value="differential"/>
</dbReference>